<keyword evidence="2" id="KW-0472">Membrane</keyword>
<keyword evidence="5" id="KW-1185">Reference proteome</keyword>
<dbReference type="Pfam" id="PF11350">
    <property type="entry name" value="DUF3152"/>
    <property type="match status" value="1"/>
</dbReference>
<keyword evidence="2" id="KW-1133">Transmembrane helix</keyword>
<dbReference type="EMBL" id="JBITDC010000020">
    <property type="protein sequence ID" value="MFI5680308.1"/>
    <property type="molecule type" value="Genomic_DNA"/>
</dbReference>
<protein>
    <submittedName>
        <fullName evidence="4">DUF3152 domain-containing protein</fullName>
    </submittedName>
</protein>
<evidence type="ECO:0000256" key="1">
    <source>
        <dbReference type="SAM" id="MobiDB-lite"/>
    </source>
</evidence>
<keyword evidence="2" id="KW-0812">Transmembrane</keyword>
<dbReference type="InterPro" id="IPR024079">
    <property type="entry name" value="MetalloPept_cat_dom_sf"/>
</dbReference>
<feature type="region of interest" description="Disordered" evidence="1">
    <location>
        <begin position="48"/>
        <end position="141"/>
    </location>
</feature>
<evidence type="ECO:0000313" key="5">
    <source>
        <dbReference type="Proteomes" id="UP001612415"/>
    </source>
</evidence>
<evidence type="ECO:0000313" key="4">
    <source>
        <dbReference type="EMBL" id="MFI5680308.1"/>
    </source>
</evidence>
<dbReference type="SUPFAM" id="SSF55486">
    <property type="entry name" value="Metalloproteases ('zincins'), catalytic domain"/>
    <property type="match status" value="1"/>
</dbReference>
<dbReference type="Gene3D" id="3.40.390.10">
    <property type="entry name" value="Collagenase (Catalytic Domain)"/>
    <property type="match status" value="1"/>
</dbReference>
<comment type="caution">
    <text evidence="4">The sequence shown here is derived from an EMBL/GenBank/DDBJ whole genome shotgun (WGS) entry which is preliminary data.</text>
</comment>
<dbReference type="InterPro" id="IPR022603">
    <property type="entry name" value="DUF3152"/>
</dbReference>
<feature type="compositionally biased region" description="Basic and acidic residues" evidence="1">
    <location>
        <begin position="107"/>
        <end position="117"/>
    </location>
</feature>
<feature type="compositionally biased region" description="Basic residues" evidence="1">
    <location>
        <begin position="11"/>
        <end position="27"/>
    </location>
</feature>
<feature type="domain" description="DUF3152" evidence="3">
    <location>
        <begin position="121"/>
        <end position="284"/>
    </location>
</feature>
<dbReference type="Proteomes" id="UP001612415">
    <property type="component" value="Unassembled WGS sequence"/>
</dbReference>
<feature type="region of interest" description="Disordered" evidence="1">
    <location>
        <begin position="1"/>
        <end position="29"/>
    </location>
</feature>
<organism evidence="4 5">
    <name type="scientific">Streptomyces cellulosae</name>
    <dbReference type="NCBI Taxonomy" id="1968"/>
    <lineage>
        <taxon>Bacteria</taxon>
        <taxon>Bacillati</taxon>
        <taxon>Actinomycetota</taxon>
        <taxon>Actinomycetes</taxon>
        <taxon>Kitasatosporales</taxon>
        <taxon>Streptomycetaceae</taxon>
        <taxon>Streptomyces</taxon>
    </lineage>
</organism>
<feature type="compositionally biased region" description="Polar residues" evidence="1">
    <location>
        <begin position="66"/>
        <end position="75"/>
    </location>
</feature>
<feature type="compositionally biased region" description="Low complexity" evidence="1">
    <location>
        <begin position="123"/>
        <end position="132"/>
    </location>
</feature>
<proteinExistence type="predicted"/>
<evidence type="ECO:0000256" key="2">
    <source>
        <dbReference type="SAM" id="Phobius"/>
    </source>
</evidence>
<gene>
    <name evidence="4" type="ORF">ACIA8P_37855</name>
</gene>
<sequence>MTAHTTPPSPGRRRRGGAAHASVRGRKGPLLGGLAAVTVLGAAGFAAVGWTSPGAGESHSDARAEATQSTETGVSGVSGDSGPAPTGPTRRAKPSPPRQSPSSSPKPSDKSSEKTTRPDIPLTGPGTFTTASGGSGTSGKGTVLRYRVEVEVGLDLSAADVAKQVERILADRRGWTADGKSAFRRVSSGTTDFVVRVATPGTVDKICGQHGLDTHGDYNCSVSMNVMVNLERWLLATPVYAKDVTGYRALIINHEVGHFLGHGHAGCPGPGKPAPAMMQQIKGMHGCAPNVWPYDEKGRYVTGPSVP</sequence>
<feature type="transmembrane region" description="Helical" evidence="2">
    <location>
        <begin position="30"/>
        <end position="50"/>
    </location>
</feature>
<evidence type="ECO:0000259" key="3">
    <source>
        <dbReference type="Pfam" id="PF11350"/>
    </source>
</evidence>
<name>A0ABW7YEH9_STRCE</name>
<dbReference type="RefSeq" id="WP_398660760.1">
    <property type="nucleotide sequence ID" value="NZ_JBITDC010000020.1"/>
</dbReference>
<accession>A0ABW7YEH9</accession>
<reference evidence="4 5" key="1">
    <citation type="submission" date="2024-10" db="EMBL/GenBank/DDBJ databases">
        <title>The Natural Products Discovery Center: Release of the First 8490 Sequenced Strains for Exploring Actinobacteria Biosynthetic Diversity.</title>
        <authorList>
            <person name="Kalkreuter E."/>
            <person name="Kautsar S.A."/>
            <person name="Yang D."/>
            <person name="Bader C.D."/>
            <person name="Teijaro C.N."/>
            <person name="Fluegel L."/>
            <person name="Davis C.M."/>
            <person name="Simpson J.R."/>
            <person name="Lauterbach L."/>
            <person name="Steele A.D."/>
            <person name="Gui C."/>
            <person name="Meng S."/>
            <person name="Li G."/>
            <person name="Viehrig K."/>
            <person name="Ye F."/>
            <person name="Su P."/>
            <person name="Kiefer A.F."/>
            <person name="Nichols A."/>
            <person name="Cepeda A.J."/>
            <person name="Yan W."/>
            <person name="Fan B."/>
            <person name="Jiang Y."/>
            <person name="Adhikari A."/>
            <person name="Zheng C.-J."/>
            <person name="Schuster L."/>
            <person name="Cowan T.M."/>
            <person name="Smanski M.J."/>
            <person name="Chevrette M.G."/>
            <person name="De Carvalho L.P.S."/>
            <person name="Shen B."/>
        </authorList>
    </citation>
    <scope>NUCLEOTIDE SEQUENCE [LARGE SCALE GENOMIC DNA]</scope>
    <source>
        <strain evidence="4 5">NPDC051599</strain>
    </source>
</reference>